<evidence type="ECO:0000313" key="1">
    <source>
        <dbReference type="EMBL" id="RAV33207.1"/>
    </source>
</evidence>
<protein>
    <submittedName>
        <fullName evidence="1">Uncharacterized protein</fullName>
    </submittedName>
</protein>
<proteinExistence type="predicted"/>
<dbReference type="Proteomes" id="UP000251047">
    <property type="component" value="Unassembled WGS sequence"/>
</dbReference>
<sequence length="65" mass="7387">MSSTGIWVHHVKGRYYVCGTPNRPRGISPAEIARCRIHYDCATREHAEAAARRLHRTRTATKGKK</sequence>
<evidence type="ECO:0000313" key="2">
    <source>
        <dbReference type="Proteomes" id="UP000251047"/>
    </source>
</evidence>
<dbReference type="EMBL" id="PHQP01000106">
    <property type="protein sequence ID" value="RAV33207.1"/>
    <property type="molecule type" value="Genomic_DNA"/>
</dbReference>
<name>A0A364V9A9_9CORY</name>
<accession>A0A364V9A9</accession>
<organism evidence="1 2">
    <name type="scientific">Corynebacterium heidelbergense</name>
    <dbReference type="NCBI Taxonomy" id="2055947"/>
    <lineage>
        <taxon>Bacteria</taxon>
        <taxon>Bacillati</taxon>
        <taxon>Actinomycetota</taxon>
        <taxon>Actinomycetes</taxon>
        <taxon>Mycobacteriales</taxon>
        <taxon>Corynebacteriaceae</taxon>
        <taxon>Corynebacterium</taxon>
    </lineage>
</organism>
<dbReference type="AlphaFoldDB" id="A0A364V9A9"/>
<gene>
    <name evidence="1" type="ORF">CWC39_09680</name>
</gene>
<reference evidence="1 2" key="1">
    <citation type="journal article" date="2018" name="Syst. Appl. Microbiol.">
        <title>Corynebacterium heidelbergense sp. nov., isolated from the preen glands of Egyptian geese (Alopochen aegyptiacus).</title>
        <authorList>
            <person name="Braun M.S."/>
            <person name="Wang E."/>
            <person name="Zimmermann S."/>
            <person name="Wink M."/>
        </authorList>
    </citation>
    <scope>NUCLEOTIDE SEQUENCE [LARGE SCALE GENOMIC DNA]</scope>
    <source>
        <strain evidence="1 2">DSM 104638</strain>
    </source>
</reference>
<dbReference type="RefSeq" id="WP_112770263.1">
    <property type="nucleotide sequence ID" value="NZ_CP063191.1"/>
</dbReference>
<comment type="caution">
    <text evidence="1">The sequence shown here is derived from an EMBL/GenBank/DDBJ whole genome shotgun (WGS) entry which is preliminary data.</text>
</comment>